<reference evidence="3 4" key="1">
    <citation type="submission" date="2021-07" db="EMBL/GenBank/DDBJ databases">
        <title>Mesonia aestuariivivens sp. nov., isolated from a tidal flat.</title>
        <authorList>
            <person name="Kim Y.-O."/>
            <person name="Yoon J.-H."/>
        </authorList>
    </citation>
    <scope>NUCLEOTIDE SEQUENCE [LARGE SCALE GENOMIC DNA]</scope>
    <source>
        <strain evidence="3 4">JHPTF-M18</strain>
    </source>
</reference>
<gene>
    <name evidence="3" type="ORF">KW502_09530</name>
</gene>
<feature type="domain" description="Secretion system C-terminal sorting" evidence="2">
    <location>
        <begin position="305"/>
        <end position="368"/>
    </location>
</feature>
<dbReference type="InterPro" id="IPR026444">
    <property type="entry name" value="Secre_tail"/>
</dbReference>
<name>A0ABS6W4M6_9FLAO</name>
<organism evidence="3 4">
    <name type="scientific">Mesonia aestuariivivens</name>
    <dbReference type="NCBI Taxonomy" id="2796128"/>
    <lineage>
        <taxon>Bacteria</taxon>
        <taxon>Pseudomonadati</taxon>
        <taxon>Bacteroidota</taxon>
        <taxon>Flavobacteriia</taxon>
        <taxon>Flavobacteriales</taxon>
        <taxon>Flavobacteriaceae</taxon>
        <taxon>Mesonia</taxon>
    </lineage>
</organism>
<accession>A0ABS6W4M6</accession>
<dbReference type="NCBIfam" id="TIGR04183">
    <property type="entry name" value="Por_Secre_tail"/>
    <property type="match status" value="1"/>
</dbReference>
<proteinExistence type="predicted"/>
<keyword evidence="4" id="KW-1185">Reference proteome</keyword>
<dbReference type="Proteomes" id="UP000719267">
    <property type="component" value="Unassembled WGS sequence"/>
</dbReference>
<evidence type="ECO:0000256" key="1">
    <source>
        <dbReference type="ARBA" id="ARBA00022729"/>
    </source>
</evidence>
<dbReference type="EMBL" id="JAHWDF010000009">
    <property type="protein sequence ID" value="MBW2962039.1"/>
    <property type="molecule type" value="Genomic_DNA"/>
</dbReference>
<dbReference type="RefSeq" id="WP_219040328.1">
    <property type="nucleotide sequence ID" value="NZ_JAHWDF010000009.1"/>
</dbReference>
<evidence type="ECO:0000313" key="3">
    <source>
        <dbReference type="EMBL" id="MBW2962039.1"/>
    </source>
</evidence>
<evidence type="ECO:0000313" key="4">
    <source>
        <dbReference type="Proteomes" id="UP000719267"/>
    </source>
</evidence>
<comment type="caution">
    <text evidence="3">The sequence shown here is derived from an EMBL/GenBank/DDBJ whole genome shotgun (WGS) entry which is preliminary data.</text>
</comment>
<keyword evidence="1" id="KW-0732">Signal</keyword>
<sequence length="370" mass="41729">MKTIIMVMFFLFITFIGKGQPSNVEEKFILPETLNESSGAIFFNDKLVTHNDSGNENKLYEVDTLSGLITRTITITNATHVDWEDLTQDENFIYVGDIGNNSGNRTDLKIYKIAKSDYVTTNSLIAEVINFNYSDQFDFSSNPNQTQWDAEALISLDENQLILLTKNWVNGITSAYPISKNAGTHSVSPLPTTLSAEGLITGAAYNSLTEKIYAIGYTNNLQPFVWECESFLLNDIFSGTNTKTSLTNLELEQVEAITHIGANRYFVTSESFNFPPFSSEAKLFSFTTNDPELSIIESTKNIAKLYPNPVKDVFFIENLDFTSVEIYDTNLTRVLQSDERNVNISKLATGIYWLKIKLKNDDVIQKIIKY</sequence>
<evidence type="ECO:0000259" key="2">
    <source>
        <dbReference type="Pfam" id="PF18962"/>
    </source>
</evidence>
<protein>
    <submittedName>
        <fullName evidence="3">T9SS type A sorting domain-containing protein</fullName>
    </submittedName>
</protein>
<dbReference type="Pfam" id="PF18962">
    <property type="entry name" value="Por_Secre_tail"/>
    <property type="match status" value="1"/>
</dbReference>